<dbReference type="SUPFAM" id="SSF56024">
    <property type="entry name" value="Phospholipase D/nuclease"/>
    <property type="match status" value="1"/>
</dbReference>
<gene>
    <name evidence="2" type="ORF">QO006_003584</name>
</gene>
<feature type="signal peptide" evidence="1">
    <location>
        <begin position="1"/>
        <end position="19"/>
    </location>
</feature>
<evidence type="ECO:0000313" key="3">
    <source>
        <dbReference type="Proteomes" id="UP001232163"/>
    </source>
</evidence>
<dbReference type="RefSeq" id="WP_307468979.1">
    <property type="nucleotide sequence ID" value="NZ_JAURUR010000020.1"/>
</dbReference>
<sequence length="160" mass="17558">MRRLALTALLGLSTAGATAYQDLITAIGEAQREVLVYAPSLYDLKLGNTLRRASRDPIRKVQVRVLSVPYYNYQPDSIMLSLAMAGVRVHEAQVPSKAGFVIVDGRGWKSATLGRMPEVPLTAMTGAEVTASINWFRATATRSRLITPLDAFERLEKIVP</sequence>
<reference evidence="2 3" key="1">
    <citation type="submission" date="2023-07" db="EMBL/GenBank/DDBJ databases">
        <title>Genomic Encyclopedia of Type Strains, Phase IV (KMG-IV): sequencing the most valuable type-strain genomes for metagenomic binning, comparative biology and taxonomic classification.</title>
        <authorList>
            <person name="Goeker M."/>
        </authorList>
    </citation>
    <scope>NUCLEOTIDE SEQUENCE [LARGE SCALE GENOMIC DNA]</scope>
    <source>
        <strain evidence="2 3">NIO-1023</strain>
    </source>
</reference>
<evidence type="ECO:0000256" key="1">
    <source>
        <dbReference type="SAM" id="SignalP"/>
    </source>
</evidence>
<name>A0ABT9MHQ7_9DEIO</name>
<comment type="caution">
    <text evidence="2">The sequence shown here is derived from an EMBL/GenBank/DDBJ whole genome shotgun (WGS) entry which is preliminary data.</text>
</comment>
<accession>A0ABT9MHQ7</accession>
<dbReference type="Gene3D" id="3.30.870.10">
    <property type="entry name" value="Endonuclease Chain A"/>
    <property type="match status" value="1"/>
</dbReference>
<dbReference type="Proteomes" id="UP001232163">
    <property type="component" value="Unassembled WGS sequence"/>
</dbReference>
<organism evidence="2 3">
    <name type="scientific">Deinococcus enclensis</name>
    <dbReference type="NCBI Taxonomy" id="1049582"/>
    <lineage>
        <taxon>Bacteria</taxon>
        <taxon>Thermotogati</taxon>
        <taxon>Deinococcota</taxon>
        <taxon>Deinococci</taxon>
        <taxon>Deinococcales</taxon>
        <taxon>Deinococcaceae</taxon>
        <taxon>Deinococcus</taxon>
    </lineage>
</organism>
<protein>
    <submittedName>
        <fullName evidence="2">Uncharacterized protein</fullName>
    </submittedName>
</protein>
<keyword evidence="3" id="KW-1185">Reference proteome</keyword>
<evidence type="ECO:0000313" key="2">
    <source>
        <dbReference type="EMBL" id="MDP9766120.1"/>
    </source>
</evidence>
<dbReference type="EMBL" id="JAURUR010000020">
    <property type="protein sequence ID" value="MDP9766120.1"/>
    <property type="molecule type" value="Genomic_DNA"/>
</dbReference>
<keyword evidence="1" id="KW-0732">Signal</keyword>
<proteinExistence type="predicted"/>
<feature type="chain" id="PRO_5047257312" evidence="1">
    <location>
        <begin position="20"/>
        <end position="160"/>
    </location>
</feature>